<name>A0ABQ1I4Q4_9ALTE</name>
<keyword evidence="2" id="KW-1185">Reference proteome</keyword>
<dbReference type="RefSeq" id="WP_055733116.1">
    <property type="nucleotide sequence ID" value="NZ_BMDY01000017.1"/>
</dbReference>
<sequence>MSDCSLLPKGTDLIRAVKYIGEHHCHDARSLNEVAFRFDLNPLDQQFILEHFIEQPESKPPAK</sequence>
<evidence type="ECO:0000313" key="2">
    <source>
        <dbReference type="Proteomes" id="UP000651977"/>
    </source>
</evidence>
<comment type="caution">
    <text evidence="1">The sequence shown here is derived from an EMBL/GenBank/DDBJ whole genome shotgun (WGS) entry which is preliminary data.</text>
</comment>
<proteinExistence type="predicted"/>
<organism evidence="1 2">
    <name type="scientific">Agarivorans gilvus</name>
    <dbReference type="NCBI Taxonomy" id="680279"/>
    <lineage>
        <taxon>Bacteria</taxon>
        <taxon>Pseudomonadati</taxon>
        <taxon>Pseudomonadota</taxon>
        <taxon>Gammaproteobacteria</taxon>
        <taxon>Alteromonadales</taxon>
        <taxon>Alteromonadaceae</taxon>
        <taxon>Agarivorans</taxon>
    </lineage>
</organism>
<gene>
    <name evidence="1" type="ORF">GCM10007414_27910</name>
</gene>
<reference evidence="2" key="1">
    <citation type="journal article" date="2019" name="Int. J. Syst. Evol. Microbiol.">
        <title>The Global Catalogue of Microorganisms (GCM) 10K type strain sequencing project: providing services to taxonomists for standard genome sequencing and annotation.</title>
        <authorList>
            <consortium name="The Broad Institute Genomics Platform"/>
            <consortium name="The Broad Institute Genome Sequencing Center for Infectious Disease"/>
            <person name="Wu L."/>
            <person name="Ma J."/>
        </authorList>
    </citation>
    <scope>NUCLEOTIDE SEQUENCE [LARGE SCALE GENOMIC DNA]</scope>
    <source>
        <strain evidence="2">CGMCC 1.10131</strain>
    </source>
</reference>
<evidence type="ECO:0000313" key="1">
    <source>
        <dbReference type="EMBL" id="GGB12969.1"/>
    </source>
</evidence>
<dbReference type="EMBL" id="BMDY01000017">
    <property type="protein sequence ID" value="GGB12969.1"/>
    <property type="molecule type" value="Genomic_DNA"/>
</dbReference>
<accession>A0ABQ1I4Q4</accession>
<dbReference type="Proteomes" id="UP000651977">
    <property type="component" value="Unassembled WGS sequence"/>
</dbReference>
<protein>
    <submittedName>
        <fullName evidence="1">Uncharacterized protein</fullName>
    </submittedName>
</protein>